<dbReference type="InterPro" id="IPR015915">
    <property type="entry name" value="Kelch-typ_b-propeller"/>
</dbReference>
<reference evidence="1" key="2">
    <citation type="submission" date="2022-06" db="UniProtKB">
        <authorList>
            <consortium name="EnsemblMetazoa"/>
        </authorList>
    </citation>
    <scope>IDENTIFICATION</scope>
    <source>
        <strain evidence="1">PS312</strain>
    </source>
</reference>
<protein>
    <submittedName>
        <fullName evidence="1">Uncharacterized protein</fullName>
    </submittedName>
</protein>
<dbReference type="Proteomes" id="UP000005239">
    <property type="component" value="Unassembled WGS sequence"/>
</dbReference>
<sequence>MIFLPPVLNPEKSLTIGLAKDRVPGAHDALVVRQGIAYFWNGTDHCLMEGSVVDDCFHWRKIETSGPIPLFRGYFTFDDGTSNYLSVICKGEEQALTMCRLDLGTQLTINFPLWVCPWDAYTVDHKLHLIRGKGRSHIILDLATLEWSCDKSSRHNLIYCAAKGALYMLGRETDTPHYHGKAVVSRYDYNQNRWTQVTKISDDHSIYRRMSYDCVTIGTQIMISEFRQGRPHINRILLLELEPTLFDLAAVAFWRDSERKALARSLLPSNIVGEFLARRVLNENKESDELPQRSKRALLDGHEKRRAIKKAKTSNK</sequence>
<dbReference type="SUPFAM" id="SSF50965">
    <property type="entry name" value="Galactose oxidase, central domain"/>
    <property type="match status" value="1"/>
</dbReference>
<reference evidence="2" key="1">
    <citation type="journal article" date="2008" name="Nat. Genet.">
        <title>The Pristionchus pacificus genome provides a unique perspective on nematode lifestyle and parasitism.</title>
        <authorList>
            <person name="Dieterich C."/>
            <person name="Clifton S.W."/>
            <person name="Schuster L.N."/>
            <person name="Chinwalla A."/>
            <person name="Delehaunty K."/>
            <person name="Dinkelacker I."/>
            <person name="Fulton L."/>
            <person name="Fulton R."/>
            <person name="Godfrey J."/>
            <person name="Minx P."/>
            <person name="Mitreva M."/>
            <person name="Roeseler W."/>
            <person name="Tian H."/>
            <person name="Witte H."/>
            <person name="Yang S.P."/>
            <person name="Wilson R.K."/>
            <person name="Sommer R.J."/>
        </authorList>
    </citation>
    <scope>NUCLEOTIDE SEQUENCE [LARGE SCALE GENOMIC DNA]</scope>
    <source>
        <strain evidence="2">PS312</strain>
    </source>
</reference>
<organism evidence="1 2">
    <name type="scientific">Pristionchus pacificus</name>
    <name type="common">Parasitic nematode worm</name>
    <dbReference type="NCBI Taxonomy" id="54126"/>
    <lineage>
        <taxon>Eukaryota</taxon>
        <taxon>Metazoa</taxon>
        <taxon>Ecdysozoa</taxon>
        <taxon>Nematoda</taxon>
        <taxon>Chromadorea</taxon>
        <taxon>Rhabditida</taxon>
        <taxon>Rhabditina</taxon>
        <taxon>Diplogasteromorpha</taxon>
        <taxon>Diplogasteroidea</taxon>
        <taxon>Neodiplogasteridae</taxon>
        <taxon>Pristionchus</taxon>
    </lineage>
</organism>
<name>A0A2A6CMV2_PRIPA</name>
<accession>A0A8R1UH24</accession>
<accession>A0A2A6CMV2</accession>
<keyword evidence="2" id="KW-1185">Reference proteome</keyword>
<evidence type="ECO:0000313" key="1">
    <source>
        <dbReference type="EnsemblMetazoa" id="PPA23217.1"/>
    </source>
</evidence>
<dbReference type="EnsemblMetazoa" id="PPA23217.1">
    <property type="protein sequence ID" value="PPA23217.1"/>
    <property type="gene ID" value="WBGene00112771"/>
</dbReference>
<evidence type="ECO:0000313" key="2">
    <source>
        <dbReference type="Proteomes" id="UP000005239"/>
    </source>
</evidence>
<dbReference type="InterPro" id="IPR011043">
    <property type="entry name" value="Gal_Oxase/kelch_b-propeller"/>
</dbReference>
<proteinExistence type="predicted"/>
<dbReference type="Gene3D" id="2.120.10.80">
    <property type="entry name" value="Kelch-type beta propeller"/>
    <property type="match status" value="1"/>
</dbReference>
<dbReference type="AlphaFoldDB" id="A0A2A6CMV2"/>
<gene>
    <name evidence="1" type="primary">WBGene00112771</name>
</gene>